<name>B4NSC0_DROSI</name>
<dbReference type="AlphaFoldDB" id="B4NSC0"/>
<accession>B4NSC0</accession>
<dbReference type="Proteomes" id="UP000000304">
    <property type="component" value="Unassembled WGS sequence"/>
</dbReference>
<organism evidence="2 3">
    <name type="scientific">Drosophila simulans</name>
    <name type="common">Fruit fly</name>
    <dbReference type="NCBI Taxonomy" id="7240"/>
    <lineage>
        <taxon>Eukaryota</taxon>
        <taxon>Metazoa</taxon>
        <taxon>Ecdysozoa</taxon>
        <taxon>Arthropoda</taxon>
        <taxon>Hexapoda</taxon>
        <taxon>Insecta</taxon>
        <taxon>Pterygota</taxon>
        <taxon>Neoptera</taxon>
        <taxon>Endopterygota</taxon>
        <taxon>Diptera</taxon>
        <taxon>Brachycera</taxon>
        <taxon>Muscomorpha</taxon>
        <taxon>Ephydroidea</taxon>
        <taxon>Drosophilidae</taxon>
        <taxon>Drosophila</taxon>
        <taxon>Sophophora</taxon>
    </lineage>
</organism>
<keyword evidence="3" id="KW-1185">Reference proteome</keyword>
<feature type="region of interest" description="Disordered" evidence="1">
    <location>
        <begin position="1"/>
        <end position="79"/>
    </location>
</feature>
<evidence type="ECO:0000313" key="3">
    <source>
        <dbReference type="Proteomes" id="UP000000304"/>
    </source>
</evidence>
<dbReference type="STRING" id="7240.B4NSC0"/>
<evidence type="ECO:0000256" key="1">
    <source>
        <dbReference type="SAM" id="MobiDB-lite"/>
    </source>
</evidence>
<gene>
    <name evidence="2" type="primary">Dsim\GD15263</name>
    <name evidence="2" type="ORF">Dsim_GD15263</name>
</gene>
<sequence>MPYQPANSGGTSGGSKAAAKMAQLKFWNKQNSSKQQQQDKDKDAADGGNNTSGGGTGSNSNGDAKSEAKNGKRNWLHTPEQLISGHAVYLVKVSKGQPTCDDRPR</sequence>
<dbReference type="EMBL" id="CH982100">
    <property type="protein sequence ID" value="EDX15498.1"/>
    <property type="molecule type" value="Genomic_DNA"/>
</dbReference>
<feature type="compositionally biased region" description="Low complexity" evidence="1">
    <location>
        <begin position="1"/>
        <end position="19"/>
    </location>
</feature>
<protein>
    <submittedName>
        <fullName evidence="2">GD15263</fullName>
    </submittedName>
</protein>
<dbReference type="HOGENOM" id="CLU_2239392_0_0_1"/>
<reference evidence="2 3" key="1">
    <citation type="journal article" date="2007" name="Nature">
        <title>Evolution of genes and genomes on the Drosophila phylogeny.</title>
        <authorList>
            <consortium name="Drosophila 12 Genomes Consortium"/>
            <person name="Clark A.G."/>
            <person name="Eisen M.B."/>
            <person name="Smith D.R."/>
            <person name="Bergman C.M."/>
            <person name="Oliver B."/>
            <person name="Markow T.A."/>
            <person name="Kaufman T.C."/>
            <person name="Kellis M."/>
            <person name="Gelbart W."/>
            <person name="Iyer V.N."/>
            <person name="Pollard D.A."/>
            <person name="Sackton T.B."/>
            <person name="Larracuente A.M."/>
            <person name="Singh N.D."/>
            <person name="Abad J.P."/>
            <person name="Abt D.N."/>
            <person name="Adryan B."/>
            <person name="Aguade M."/>
            <person name="Akashi H."/>
            <person name="Anderson W.W."/>
            <person name="Aquadro C.F."/>
            <person name="Ardell D.H."/>
            <person name="Arguello R."/>
            <person name="Artieri C.G."/>
            <person name="Barbash D.A."/>
            <person name="Barker D."/>
            <person name="Barsanti P."/>
            <person name="Batterham P."/>
            <person name="Batzoglou S."/>
            <person name="Begun D."/>
            <person name="Bhutkar A."/>
            <person name="Blanco E."/>
            <person name="Bosak S.A."/>
            <person name="Bradley R.K."/>
            <person name="Brand A.D."/>
            <person name="Brent M.R."/>
            <person name="Brooks A.N."/>
            <person name="Brown R.H."/>
            <person name="Butlin R.K."/>
            <person name="Caggese C."/>
            <person name="Calvi B.R."/>
            <person name="Bernardo de Carvalho A."/>
            <person name="Caspi A."/>
            <person name="Castrezana S."/>
            <person name="Celniker S.E."/>
            <person name="Chang J.L."/>
            <person name="Chapple C."/>
            <person name="Chatterji S."/>
            <person name="Chinwalla A."/>
            <person name="Civetta A."/>
            <person name="Clifton S.W."/>
            <person name="Comeron J.M."/>
            <person name="Costello J.C."/>
            <person name="Coyne J.A."/>
            <person name="Daub J."/>
            <person name="David R.G."/>
            <person name="Delcher A.L."/>
            <person name="Delehaunty K."/>
            <person name="Do C.B."/>
            <person name="Ebling H."/>
            <person name="Edwards K."/>
            <person name="Eickbush T."/>
            <person name="Evans J.D."/>
            <person name="Filipski A."/>
            <person name="Findeiss S."/>
            <person name="Freyhult E."/>
            <person name="Fulton L."/>
            <person name="Fulton R."/>
            <person name="Garcia A.C."/>
            <person name="Gardiner A."/>
            <person name="Garfield D.A."/>
            <person name="Garvin B.E."/>
            <person name="Gibson G."/>
            <person name="Gilbert D."/>
            <person name="Gnerre S."/>
            <person name="Godfrey J."/>
            <person name="Good R."/>
            <person name="Gotea V."/>
            <person name="Gravely B."/>
            <person name="Greenberg A.J."/>
            <person name="Griffiths-Jones S."/>
            <person name="Gross S."/>
            <person name="Guigo R."/>
            <person name="Gustafson E.A."/>
            <person name="Haerty W."/>
            <person name="Hahn M.W."/>
            <person name="Halligan D.L."/>
            <person name="Halpern A.L."/>
            <person name="Halter G.M."/>
            <person name="Han M.V."/>
            <person name="Heger A."/>
            <person name="Hillier L."/>
            <person name="Hinrichs A.S."/>
            <person name="Holmes I."/>
            <person name="Hoskins R.A."/>
            <person name="Hubisz M.J."/>
            <person name="Hultmark D."/>
            <person name="Huntley M.A."/>
            <person name="Jaffe D.B."/>
            <person name="Jagadeeshan S."/>
            <person name="Jeck W.R."/>
            <person name="Johnson J."/>
            <person name="Jones C.D."/>
            <person name="Jordan W.C."/>
            <person name="Karpen G.H."/>
            <person name="Kataoka E."/>
            <person name="Keightley P.D."/>
            <person name="Kheradpour P."/>
            <person name="Kirkness E.F."/>
            <person name="Koerich L.B."/>
            <person name="Kristiansen K."/>
            <person name="Kudrna D."/>
            <person name="Kulathinal R.J."/>
            <person name="Kumar S."/>
            <person name="Kwok R."/>
            <person name="Lander E."/>
            <person name="Langley C.H."/>
            <person name="Lapoint R."/>
            <person name="Lazzaro B.P."/>
            <person name="Lee S.J."/>
            <person name="Levesque L."/>
            <person name="Li R."/>
            <person name="Lin C.F."/>
            <person name="Lin M.F."/>
            <person name="Lindblad-Toh K."/>
            <person name="Llopart A."/>
            <person name="Long M."/>
            <person name="Low L."/>
            <person name="Lozovsky E."/>
            <person name="Lu J."/>
            <person name="Luo M."/>
            <person name="Machado C.A."/>
            <person name="Makalowski W."/>
            <person name="Marzo M."/>
            <person name="Matsuda M."/>
            <person name="Matzkin L."/>
            <person name="McAllister B."/>
            <person name="McBride C.S."/>
            <person name="McKernan B."/>
            <person name="McKernan K."/>
            <person name="Mendez-Lago M."/>
            <person name="Minx P."/>
            <person name="Mollenhauer M.U."/>
            <person name="Montooth K."/>
            <person name="Mount S.M."/>
            <person name="Mu X."/>
            <person name="Myers E."/>
            <person name="Negre B."/>
            <person name="Newfeld S."/>
            <person name="Nielsen R."/>
            <person name="Noor M.A."/>
            <person name="O'Grady P."/>
            <person name="Pachter L."/>
            <person name="Papaceit M."/>
            <person name="Parisi M.J."/>
            <person name="Parisi M."/>
            <person name="Parts L."/>
            <person name="Pedersen J.S."/>
            <person name="Pesole G."/>
            <person name="Phillippy A.M."/>
            <person name="Ponting C.P."/>
            <person name="Pop M."/>
            <person name="Porcelli D."/>
            <person name="Powell J.R."/>
            <person name="Prohaska S."/>
            <person name="Pruitt K."/>
            <person name="Puig M."/>
            <person name="Quesneville H."/>
            <person name="Ram K.R."/>
            <person name="Rand D."/>
            <person name="Rasmussen M.D."/>
            <person name="Reed L.K."/>
            <person name="Reenan R."/>
            <person name="Reily A."/>
            <person name="Remington K.A."/>
            <person name="Rieger T.T."/>
            <person name="Ritchie M.G."/>
            <person name="Robin C."/>
            <person name="Rogers Y.H."/>
            <person name="Rohde C."/>
            <person name="Rozas J."/>
            <person name="Rubenfield M.J."/>
            <person name="Ruiz A."/>
            <person name="Russo S."/>
            <person name="Salzberg S.L."/>
            <person name="Sanchez-Gracia A."/>
            <person name="Saranga D.J."/>
            <person name="Sato H."/>
            <person name="Schaeffer S.W."/>
            <person name="Schatz M.C."/>
            <person name="Schlenke T."/>
            <person name="Schwartz R."/>
            <person name="Segarra C."/>
            <person name="Singh R.S."/>
            <person name="Sirot L."/>
            <person name="Sirota M."/>
            <person name="Sisneros N.B."/>
            <person name="Smith C.D."/>
            <person name="Smith T.F."/>
            <person name="Spieth J."/>
            <person name="Stage D.E."/>
            <person name="Stark A."/>
            <person name="Stephan W."/>
            <person name="Strausberg R.L."/>
            <person name="Strempel S."/>
            <person name="Sturgill D."/>
            <person name="Sutton G."/>
            <person name="Sutton G.G."/>
            <person name="Tao W."/>
            <person name="Teichmann S."/>
            <person name="Tobari Y.N."/>
            <person name="Tomimura Y."/>
            <person name="Tsolas J.M."/>
            <person name="Valente V.L."/>
            <person name="Venter E."/>
            <person name="Venter J.C."/>
            <person name="Vicario S."/>
            <person name="Vieira F.G."/>
            <person name="Vilella A.J."/>
            <person name="Villasante A."/>
            <person name="Walenz B."/>
            <person name="Wang J."/>
            <person name="Wasserman M."/>
            <person name="Watts T."/>
            <person name="Wilson D."/>
            <person name="Wilson R.K."/>
            <person name="Wing R.A."/>
            <person name="Wolfner M.F."/>
            <person name="Wong A."/>
            <person name="Wong G.K."/>
            <person name="Wu C.I."/>
            <person name="Wu G."/>
            <person name="Yamamoto D."/>
            <person name="Yang H.P."/>
            <person name="Yang S.P."/>
            <person name="Yorke J.A."/>
            <person name="Yoshida K."/>
            <person name="Zdobnov E."/>
            <person name="Zhang P."/>
            <person name="Zhang Y."/>
            <person name="Zimin A.V."/>
            <person name="Baldwin J."/>
            <person name="Abdouelleil A."/>
            <person name="Abdulkadir J."/>
            <person name="Abebe A."/>
            <person name="Abera B."/>
            <person name="Abreu J."/>
            <person name="Acer S.C."/>
            <person name="Aftuck L."/>
            <person name="Alexander A."/>
            <person name="An P."/>
            <person name="Anderson E."/>
            <person name="Anderson S."/>
            <person name="Arachi H."/>
            <person name="Azer M."/>
            <person name="Bachantsang P."/>
            <person name="Barry A."/>
            <person name="Bayul T."/>
            <person name="Berlin A."/>
            <person name="Bessette D."/>
            <person name="Bloom T."/>
            <person name="Blye J."/>
            <person name="Boguslavskiy L."/>
            <person name="Bonnet C."/>
            <person name="Boukhgalter B."/>
            <person name="Bourzgui I."/>
            <person name="Brown A."/>
            <person name="Cahill P."/>
            <person name="Channer S."/>
            <person name="Cheshatsang Y."/>
            <person name="Chuda L."/>
            <person name="Citroen M."/>
            <person name="Collymore A."/>
            <person name="Cooke P."/>
            <person name="Costello M."/>
            <person name="D'Aco K."/>
            <person name="Daza R."/>
            <person name="De Haan G."/>
            <person name="DeGray S."/>
            <person name="DeMaso C."/>
            <person name="Dhargay N."/>
            <person name="Dooley K."/>
            <person name="Dooley E."/>
            <person name="Doricent M."/>
            <person name="Dorje P."/>
            <person name="Dorjee K."/>
            <person name="Dupes A."/>
            <person name="Elong R."/>
            <person name="Falk J."/>
            <person name="Farina A."/>
            <person name="Faro S."/>
            <person name="Ferguson D."/>
            <person name="Fisher S."/>
            <person name="Foley C.D."/>
            <person name="Franke A."/>
            <person name="Friedrich D."/>
            <person name="Gadbois L."/>
            <person name="Gearin G."/>
            <person name="Gearin C.R."/>
            <person name="Giannoukos G."/>
            <person name="Goode T."/>
            <person name="Graham J."/>
            <person name="Grandbois E."/>
            <person name="Grewal S."/>
            <person name="Gyaltsen K."/>
            <person name="Hafez N."/>
            <person name="Hagos B."/>
            <person name="Hall J."/>
            <person name="Henson C."/>
            <person name="Hollinger A."/>
            <person name="Honan T."/>
            <person name="Huard M.D."/>
            <person name="Hughes L."/>
            <person name="Hurhula B."/>
            <person name="Husby M.E."/>
            <person name="Kamat A."/>
            <person name="Kanga B."/>
            <person name="Kashin S."/>
            <person name="Khazanovich D."/>
            <person name="Kisner P."/>
            <person name="Lance K."/>
            <person name="Lara M."/>
            <person name="Lee W."/>
            <person name="Lennon N."/>
            <person name="Letendre F."/>
            <person name="LeVine R."/>
            <person name="Lipovsky A."/>
            <person name="Liu X."/>
            <person name="Liu J."/>
            <person name="Liu S."/>
            <person name="Lokyitsang T."/>
            <person name="Lokyitsang Y."/>
            <person name="Lubonja R."/>
            <person name="Lui A."/>
            <person name="MacDonald P."/>
            <person name="Magnisalis V."/>
            <person name="Maru K."/>
            <person name="Matthews C."/>
            <person name="McCusker W."/>
            <person name="McDonough S."/>
            <person name="Mehta T."/>
            <person name="Meldrim J."/>
            <person name="Meneus L."/>
            <person name="Mihai O."/>
            <person name="Mihalev A."/>
            <person name="Mihova T."/>
            <person name="Mittelman R."/>
            <person name="Mlenga V."/>
            <person name="Montmayeur A."/>
            <person name="Mulrain L."/>
            <person name="Navidi A."/>
            <person name="Naylor J."/>
            <person name="Negash T."/>
            <person name="Nguyen T."/>
            <person name="Nguyen N."/>
            <person name="Nicol R."/>
            <person name="Norbu C."/>
            <person name="Norbu N."/>
            <person name="Novod N."/>
            <person name="O'Neill B."/>
            <person name="Osman S."/>
            <person name="Markiewicz E."/>
            <person name="Oyono O.L."/>
            <person name="Patti C."/>
            <person name="Phunkhang P."/>
            <person name="Pierre F."/>
            <person name="Priest M."/>
            <person name="Raghuraman S."/>
            <person name="Rege F."/>
            <person name="Reyes R."/>
            <person name="Rise C."/>
            <person name="Rogov P."/>
            <person name="Ross K."/>
            <person name="Ryan E."/>
            <person name="Settipalli S."/>
            <person name="Shea T."/>
            <person name="Sherpa N."/>
            <person name="Shi L."/>
            <person name="Shih D."/>
            <person name="Sparrow T."/>
            <person name="Spaulding J."/>
            <person name="Stalker J."/>
            <person name="Stange-Thomann N."/>
            <person name="Stavropoulos S."/>
            <person name="Stone C."/>
            <person name="Strader C."/>
            <person name="Tesfaye S."/>
            <person name="Thomson T."/>
            <person name="Thoulutsang Y."/>
            <person name="Thoulutsang D."/>
            <person name="Topham K."/>
            <person name="Topping I."/>
            <person name="Tsamla T."/>
            <person name="Vassiliev H."/>
            <person name="Vo A."/>
            <person name="Wangchuk T."/>
            <person name="Wangdi T."/>
            <person name="Weiand M."/>
            <person name="Wilkinson J."/>
            <person name="Wilson A."/>
            <person name="Yadav S."/>
            <person name="Young G."/>
            <person name="Yu Q."/>
            <person name="Zembek L."/>
            <person name="Zhong D."/>
            <person name="Zimmer A."/>
            <person name="Zwirko Z."/>
            <person name="Jaffe D.B."/>
            <person name="Alvarez P."/>
            <person name="Brockman W."/>
            <person name="Butler J."/>
            <person name="Chin C."/>
            <person name="Gnerre S."/>
            <person name="Grabherr M."/>
            <person name="Kleber M."/>
            <person name="Mauceli E."/>
            <person name="MacCallum I."/>
        </authorList>
    </citation>
    <scope>NUCLEOTIDE SEQUENCE [LARGE SCALE GENOMIC DNA]</scope>
    <source>
        <strain evidence="3">white501</strain>
    </source>
</reference>
<proteinExistence type="predicted"/>
<evidence type="ECO:0000313" key="2">
    <source>
        <dbReference type="EMBL" id="EDX15498.1"/>
    </source>
</evidence>